<proteinExistence type="predicted"/>
<dbReference type="EMBL" id="JAGSYN010000044">
    <property type="protein sequence ID" value="KAG7666004.1"/>
    <property type="molecule type" value="Genomic_DNA"/>
</dbReference>
<protein>
    <submittedName>
        <fullName evidence="1">Uncharacterized protein</fullName>
    </submittedName>
</protein>
<evidence type="ECO:0000313" key="2">
    <source>
        <dbReference type="Proteomes" id="UP000694255"/>
    </source>
</evidence>
<dbReference type="GeneID" id="73467235"/>
<gene>
    <name evidence="1" type="ORF">J8A68_000434</name>
</gene>
<dbReference type="RefSeq" id="XP_049266236.1">
    <property type="nucleotide sequence ID" value="XM_049408315.1"/>
</dbReference>
<sequence>MSFSNSSSQGWTFIINEPTSGREYTIFTSKDASDKWADFKKTKSPELKDPQSQGYGTPLLVANNVGHRLNSKCLLFKKYMPATDHPFDVEKDSYELCAVNLKQHLSHRTSIFHFKPDPNQSLDFELSLFMHLTFPIVDYIYKGEKHRWIDETKACAFRRQRDVKFRFNHCVLRQDQKFRWLTIAME</sequence>
<dbReference type="OrthoDB" id="4026683at2759"/>
<dbReference type="Proteomes" id="UP000694255">
    <property type="component" value="Unassembled WGS sequence"/>
</dbReference>
<comment type="caution">
    <text evidence="1">The sequence shown here is derived from an EMBL/GenBank/DDBJ whole genome shotgun (WGS) entry which is preliminary data.</text>
</comment>
<dbReference type="AlphaFoldDB" id="A0A8J5V5G2"/>
<name>A0A8J5V5G2_9ASCO</name>
<accession>A0A8J5V5G2</accession>
<organism evidence="1 2">
    <name type="scientific">[Candida] subhashii</name>
    <dbReference type="NCBI Taxonomy" id="561895"/>
    <lineage>
        <taxon>Eukaryota</taxon>
        <taxon>Fungi</taxon>
        <taxon>Dikarya</taxon>
        <taxon>Ascomycota</taxon>
        <taxon>Saccharomycotina</taxon>
        <taxon>Pichiomycetes</taxon>
        <taxon>Debaryomycetaceae</taxon>
        <taxon>Spathaspora</taxon>
    </lineage>
</organism>
<evidence type="ECO:0000313" key="1">
    <source>
        <dbReference type="EMBL" id="KAG7666004.1"/>
    </source>
</evidence>
<reference evidence="1 2" key="1">
    <citation type="journal article" date="2021" name="DNA Res.">
        <title>Genome analysis of Candida subhashii reveals its hybrid nature and dual mitochondrial genome conformations.</title>
        <authorList>
            <person name="Mixao V."/>
            <person name="Hegedusova E."/>
            <person name="Saus E."/>
            <person name="Pryszcz L.P."/>
            <person name="Cillingova A."/>
            <person name="Nosek J."/>
            <person name="Gabaldon T."/>
        </authorList>
    </citation>
    <scope>NUCLEOTIDE SEQUENCE [LARGE SCALE GENOMIC DNA]</scope>
    <source>
        <strain evidence="1 2">CBS 10753</strain>
    </source>
</reference>
<keyword evidence="2" id="KW-1185">Reference proteome</keyword>